<keyword evidence="9 14" id="KW-0520">NAD</keyword>
<dbReference type="AlphaFoldDB" id="A0A6J4UR96"/>
<dbReference type="GO" id="GO:0006103">
    <property type="term" value="P:2-oxoglutarate metabolic process"/>
    <property type="evidence" value="ECO:0007669"/>
    <property type="project" value="TreeGrafter"/>
</dbReference>
<evidence type="ECO:0000256" key="6">
    <source>
        <dbReference type="ARBA" id="ARBA00022630"/>
    </source>
</evidence>
<dbReference type="InterPro" id="IPR001100">
    <property type="entry name" value="Pyr_nuc-diS_OxRdtase"/>
</dbReference>
<evidence type="ECO:0000259" key="17">
    <source>
        <dbReference type="Pfam" id="PF02852"/>
    </source>
</evidence>
<evidence type="ECO:0000256" key="8">
    <source>
        <dbReference type="ARBA" id="ARBA00023002"/>
    </source>
</evidence>
<dbReference type="InterPro" id="IPR012999">
    <property type="entry name" value="Pyr_OxRdtase_I_AS"/>
</dbReference>
<name>A0A6J4UR96_9BACT</name>
<dbReference type="InterPro" id="IPR036188">
    <property type="entry name" value="FAD/NAD-bd_sf"/>
</dbReference>
<comment type="catalytic activity">
    <reaction evidence="12 16">
        <text>N(6)-[(R)-dihydrolipoyl]-L-lysyl-[protein] + NAD(+) = N(6)-[(R)-lipoyl]-L-lysyl-[protein] + NADH + H(+)</text>
        <dbReference type="Rhea" id="RHEA:15045"/>
        <dbReference type="Rhea" id="RHEA-COMP:10474"/>
        <dbReference type="Rhea" id="RHEA-COMP:10475"/>
        <dbReference type="ChEBI" id="CHEBI:15378"/>
        <dbReference type="ChEBI" id="CHEBI:57540"/>
        <dbReference type="ChEBI" id="CHEBI:57945"/>
        <dbReference type="ChEBI" id="CHEBI:83099"/>
        <dbReference type="ChEBI" id="CHEBI:83100"/>
        <dbReference type="EC" id="1.8.1.4"/>
    </reaction>
</comment>
<dbReference type="InterPro" id="IPR006258">
    <property type="entry name" value="Lipoamide_DH"/>
</dbReference>
<feature type="binding site" evidence="14">
    <location>
        <begin position="194"/>
        <end position="201"/>
    </location>
    <ligand>
        <name>NAD(+)</name>
        <dbReference type="ChEBI" id="CHEBI:57540"/>
    </ligand>
</feature>
<dbReference type="NCBIfam" id="TIGR01350">
    <property type="entry name" value="lipoamide_DH"/>
    <property type="match status" value="1"/>
</dbReference>
<dbReference type="EC" id="1.8.1.4" evidence="3 16"/>
<evidence type="ECO:0000256" key="4">
    <source>
        <dbReference type="ARBA" id="ARBA00016961"/>
    </source>
</evidence>
<dbReference type="InterPro" id="IPR004099">
    <property type="entry name" value="Pyr_nucl-diS_OxRdtase_dimer"/>
</dbReference>
<feature type="domain" description="FAD/NAD(P)-binding" evidence="18">
    <location>
        <begin position="16"/>
        <end position="341"/>
    </location>
</feature>
<dbReference type="PANTHER" id="PTHR22912">
    <property type="entry name" value="DISULFIDE OXIDOREDUCTASE"/>
    <property type="match status" value="1"/>
</dbReference>
<keyword evidence="11 16" id="KW-0676">Redox-active center</keyword>
<feature type="disulfide bond" description="Redox-active" evidence="15">
    <location>
        <begin position="53"/>
        <end position="58"/>
    </location>
</feature>
<dbReference type="Pfam" id="PF07992">
    <property type="entry name" value="Pyr_redox_2"/>
    <property type="match status" value="1"/>
</dbReference>
<evidence type="ECO:0000256" key="16">
    <source>
        <dbReference type="RuleBase" id="RU003692"/>
    </source>
</evidence>
<evidence type="ECO:0000256" key="7">
    <source>
        <dbReference type="ARBA" id="ARBA00022827"/>
    </source>
</evidence>
<evidence type="ECO:0000256" key="14">
    <source>
        <dbReference type="PIRSR" id="PIRSR000350-3"/>
    </source>
</evidence>
<evidence type="ECO:0000256" key="13">
    <source>
        <dbReference type="PIRSR" id="PIRSR000350-2"/>
    </source>
</evidence>
<sequence length="480" mass="51430">MADPVSATDSTDSNSYDVVLLGGGTGGYVAAIRAKQLGFKVAVVEMEKLGGTCLHRGCIPTKAMLKSADVFDTVKRAKEFGINTSGDIEFVYETALQRSMKVVDGQYKGLQYLFDKKHKIPVFHARGTILGPNTVGVEPVDGSAPFQLQATNIVINTGSRPRPIKGVPYDGERVINSDHAVVLPHLPKSFIIRGGGATGVEWASIYHRYGSKVTLVGRVIPQEDIEVSEALAKSYQRAKLEVINDARPTADDFDITKSGVTMRTKDAKGKEKVTQAEVMLVAVGRQGNVENIGLETVGIDRDPSGEYIPVNPMMQTSVPNIYAIGDITGQQLLAHTAMHMGIIAVEHIAGKNPHPLDILNSPSCTYCEPEIGSVGLTEKQARDLGHEVKVGRFPMRPNAKATIEGHTEGFTKIVADADTDDVLGVHIIGAHATELIAEAALGRLLQVSGTEIAMSVHPHPTVSEVIGEAAHDLLGHPIHI</sequence>
<gene>
    <name evidence="19" type="ORF">AVDCRST_MAG33-1289</name>
</gene>
<evidence type="ECO:0000256" key="12">
    <source>
        <dbReference type="ARBA" id="ARBA00049187"/>
    </source>
</evidence>
<dbReference type="SUPFAM" id="SSF51905">
    <property type="entry name" value="FAD/NAD(P)-binding domain"/>
    <property type="match status" value="1"/>
</dbReference>
<organism evidence="19">
    <name type="scientific">uncultured Thermomicrobiales bacterium</name>
    <dbReference type="NCBI Taxonomy" id="1645740"/>
    <lineage>
        <taxon>Bacteria</taxon>
        <taxon>Pseudomonadati</taxon>
        <taxon>Thermomicrobiota</taxon>
        <taxon>Thermomicrobia</taxon>
        <taxon>Thermomicrobiales</taxon>
        <taxon>environmental samples</taxon>
    </lineage>
</organism>
<evidence type="ECO:0000256" key="1">
    <source>
        <dbReference type="ARBA" id="ARBA00004496"/>
    </source>
</evidence>
<keyword evidence="14" id="KW-0547">Nucleotide-binding</keyword>
<keyword evidence="7 14" id="KW-0274">FAD</keyword>
<dbReference type="PRINTS" id="PR00411">
    <property type="entry name" value="PNDRDTASEI"/>
</dbReference>
<dbReference type="GO" id="GO:0004148">
    <property type="term" value="F:dihydrolipoyl dehydrogenase (NADH) activity"/>
    <property type="evidence" value="ECO:0007669"/>
    <property type="project" value="UniProtKB-EC"/>
</dbReference>
<dbReference type="InterPro" id="IPR016156">
    <property type="entry name" value="FAD/NAD-linked_Rdtase_dimer_sf"/>
</dbReference>
<protein>
    <recommendedName>
        <fullName evidence="4 16">Dihydrolipoyl dehydrogenase</fullName>
        <ecNumber evidence="3 16">1.8.1.4</ecNumber>
    </recommendedName>
</protein>
<keyword evidence="6 16" id="KW-0285">Flavoprotein</keyword>
<evidence type="ECO:0000256" key="15">
    <source>
        <dbReference type="PIRSR" id="PIRSR000350-4"/>
    </source>
</evidence>
<evidence type="ECO:0000256" key="2">
    <source>
        <dbReference type="ARBA" id="ARBA00007532"/>
    </source>
</evidence>
<reference evidence="19" key="1">
    <citation type="submission" date="2020-02" db="EMBL/GenBank/DDBJ databases">
        <authorList>
            <person name="Meier V. D."/>
        </authorList>
    </citation>
    <scope>NUCLEOTIDE SEQUENCE</scope>
    <source>
        <strain evidence="19">AVDCRST_MAG33</strain>
    </source>
</reference>
<evidence type="ECO:0000259" key="18">
    <source>
        <dbReference type="Pfam" id="PF07992"/>
    </source>
</evidence>
<evidence type="ECO:0000256" key="10">
    <source>
        <dbReference type="ARBA" id="ARBA00023157"/>
    </source>
</evidence>
<dbReference type="InterPro" id="IPR050151">
    <property type="entry name" value="Class-I_Pyr_Nuc-Dis_Oxidored"/>
</dbReference>
<comment type="miscellaneous">
    <text evidence="16">The active site is a redox-active disulfide bond.</text>
</comment>
<comment type="subcellular location">
    <subcellularLocation>
        <location evidence="1">Cytoplasm</location>
    </subcellularLocation>
</comment>
<keyword evidence="5" id="KW-0963">Cytoplasm</keyword>
<accession>A0A6J4UR96</accession>
<feature type="domain" description="Pyridine nucleotide-disulphide oxidoreductase dimerisation" evidence="17">
    <location>
        <begin position="362"/>
        <end position="470"/>
    </location>
</feature>
<dbReference type="PANTHER" id="PTHR22912:SF217">
    <property type="entry name" value="DIHYDROLIPOYL DEHYDROGENASE"/>
    <property type="match status" value="1"/>
</dbReference>
<dbReference type="PIRSF" id="PIRSF000350">
    <property type="entry name" value="Mercury_reductase_MerA"/>
    <property type="match status" value="1"/>
</dbReference>
<evidence type="ECO:0000256" key="9">
    <source>
        <dbReference type="ARBA" id="ARBA00023027"/>
    </source>
</evidence>
<dbReference type="GO" id="GO:0005737">
    <property type="term" value="C:cytoplasm"/>
    <property type="evidence" value="ECO:0007669"/>
    <property type="project" value="UniProtKB-SubCell"/>
</dbReference>
<evidence type="ECO:0000256" key="5">
    <source>
        <dbReference type="ARBA" id="ARBA00022490"/>
    </source>
</evidence>
<comment type="similarity">
    <text evidence="2 16">Belongs to the class-I pyridine nucleotide-disulfide oxidoreductase family.</text>
</comment>
<evidence type="ECO:0000256" key="3">
    <source>
        <dbReference type="ARBA" id="ARBA00012608"/>
    </source>
</evidence>
<comment type="cofactor">
    <cofactor evidence="14 16">
        <name>FAD</name>
        <dbReference type="ChEBI" id="CHEBI:57692"/>
    </cofactor>
    <text evidence="14 16">Binds 1 FAD per subunit.</text>
</comment>
<keyword evidence="10" id="KW-1015">Disulfide bond</keyword>
<feature type="binding site" evidence="14">
    <location>
        <position position="326"/>
    </location>
    <ligand>
        <name>FAD</name>
        <dbReference type="ChEBI" id="CHEBI:57692"/>
    </ligand>
</feature>
<feature type="active site" description="Proton acceptor" evidence="13">
    <location>
        <position position="459"/>
    </location>
</feature>
<dbReference type="EMBL" id="CADCWK010000124">
    <property type="protein sequence ID" value="CAA9556001.1"/>
    <property type="molecule type" value="Genomic_DNA"/>
</dbReference>
<dbReference type="Pfam" id="PF02852">
    <property type="entry name" value="Pyr_redox_dim"/>
    <property type="match status" value="1"/>
</dbReference>
<dbReference type="GO" id="GO:0050660">
    <property type="term" value="F:flavin adenine dinucleotide binding"/>
    <property type="evidence" value="ECO:0007669"/>
    <property type="project" value="InterPro"/>
</dbReference>
<dbReference type="InterPro" id="IPR023753">
    <property type="entry name" value="FAD/NAD-binding_dom"/>
</dbReference>
<proteinExistence type="inferred from homology"/>
<dbReference type="Gene3D" id="3.50.50.60">
    <property type="entry name" value="FAD/NAD(P)-binding domain"/>
    <property type="match status" value="2"/>
</dbReference>
<dbReference type="Gene3D" id="3.30.390.30">
    <property type="match status" value="1"/>
</dbReference>
<dbReference type="SUPFAM" id="SSF55424">
    <property type="entry name" value="FAD/NAD-linked reductases, dimerisation (C-terminal) domain"/>
    <property type="match status" value="1"/>
</dbReference>
<feature type="binding site" evidence="14">
    <location>
        <position position="62"/>
    </location>
    <ligand>
        <name>FAD</name>
        <dbReference type="ChEBI" id="CHEBI:57692"/>
    </ligand>
</feature>
<evidence type="ECO:0000313" key="19">
    <source>
        <dbReference type="EMBL" id="CAA9556001.1"/>
    </source>
</evidence>
<feature type="binding site" evidence="14">
    <location>
        <begin position="157"/>
        <end position="159"/>
    </location>
    <ligand>
        <name>FAD</name>
        <dbReference type="ChEBI" id="CHEBI:57692"/>
    </ligand>
</feature>
<keyword evidence="8 16" id="KW-0560">Oxidoreductase</keyword>
<dbReference type="FunFam" id="3.30.390.30:FF:000001">
    <property type="entry name" value="Dihydrolipoyl dehydrogenase"/>
    <property type="match status" value="1"/>
</dbReference>
<dbReference type="PROSITE" id="PS00076">
    <property type="entry name" value="PYRIDINE_REDOX_1"/>
    <property type="match status" value="1"/>
</dbReference>
<feature type="binding site" evidence="14">
    <location>
        <position position="284"/>
    </location>
    <ligand>
        <name>NAD(+)</name>
        <dbReference type="ChEBI" id="CHEBI:57540"/>
    </ligand>
</feature>
<evidence type="ECO:0000256" key="11">
    <source>
        <dbReference type="ARBA" id="ARBA00023284"/>
    </source>
</evidence>
<feature type="binding site" evidence="14">
    <location>
        <position position="127"/>
    </location>
    <ligand>
        <name>FAD</name>
        <dbReference type="ChEBI" id="CHEBI:57692"/>
    </ligand>
</feature>
<dbReference type="PRINTS" id="PR00368">
    <property type="entry name" value="FADPNR"/>
</dbReference>